<evidence type="ECO:0000313" key="6">
    <source>
        <dbReference type="EMBL" id="KZT54688.1"/>
    </source>
</evidence>
<feature type="compositionally biased region" description="Low complexity" evidence="3">
    <location>
        <begin position="129"/>
        <end position="138"/>
    </location>
</feature>
<dbReference type="STRING" id="1353952.A0A165EEE0"/>
<dbReference type="GO" id="GO:0004525">
    <property type="term" value="F:ribonuclease III activity"/>
    <property type="evidence" value="ECO:0007669"/>
    <property type="project" value="InterPro"/>
</dbReference>
<feature type="compositionally biased region" description="Polar residues" evidence="3">
    <location>
        <begin position="178"/>
        <end position="187"/>
    </location>
</feature>
<evidence type="ECO:0008006" key="8">
    <source>
        <dbReference type="Google" id="ProtNLM"/>
    </source>
</evidence>
<gene>
    <name evidence="6" type="ORF">CALCODRAFT_485336</name>
</gene>
<dbReference type="SUPFAM" id="SSF69065">
    <property type="entry name" value="RNase III domain-like"/>
    <property type="match status" value="1"/>
</dbReference>
<dbReference type="SMART" id="SM00358">
    <property type="entry name" value="DSRM"/>
    <property type="match status" value="1"/>
</dbReference>
<dbReference type="SUPFAM" id="SSF54768">
    <property type="entry name" value="dsRNA-binding domain-like"/>
    <property type="match status" value="1"/>
</dbReference>
<evidence type="ECO:0000259" key="4">
    <source>
        <dbReference type="PROSITE" id="PS50137"/>
    </source>
</evidence>
<dbReference type="EMBL" id="KV424009">
    <property type="protein sequence ID" value="KZT54688.1"/>
    <property type="molecule type" value="Genomic_DNA"/>
</dbReference>
<protein>
    <recommendedName>
        <fullName evidence="8">DRBM domain-containing protein</fullName>
    </recommendedName>
</protein>
<dbReference type="Gene3D" id="3.30.160.20">
    <property type="match status" value="1"/>
</dbReference>
<keyword evidence="1 2" id="KW-0694">RNA-binding</keyword>
<feature type="domain" description="DRBM" evidence="4">
    <location>
        <begin position="245"/>
        <end position="312"/>
    </location>
</feature>
<dbReference type="Proteomes" id="UP000076842">
    <property type="component" value="Unassembled WGS sequence"/>
</dbReference>
<dbReference type="InterPro" id="IPR014720">
    <property type="entry name" value="dsRBD_dom"/>
</dbReference>
<dbReference type="AlphaFoldDB" id="A0A165EEE0"/>
<feature type="region of interest" description="Disordered" evidence="3">
    <location>
        <begin position="122"/>
        <end position="193"/>
    </location>
</feature>
<evidence type="ECO:0000259" key="5">
    <source>
        <dbReference type="PROSITE" id="PS50142"/>
    </source>
</evidence>
<dbReference type="Gene3D" id="1.10.1520.10">
    <property type="entry name" value="Ribonuclease III domain"/>
    <property type="match status" value="1"/>
</dbReference>
<dbReference type="InterPro" id="IPR000999">
    <property type="entry name" value="RNase_III_dom"/>
</dbReference>
<dbReference type="GO" id="GO:0003723">
    <property type="term" value="F:RNA binding"/>
    <property type="evidence" value="ECO:0007669"/>
    <property type="project" value="UniProtKB-UniRule"/>
</dbReference>
<dbReference type="InParanoid" id="A0A165EEE0"/>
<evidence type="ECO:0000256" key="1">
    <source>
        <dbReference type="ARBA" id="ARBA00022884"/>
    </source>
</evidence>
<sequence>MTGDAALSGISRRAAHKRFQVLGQDLIRYAALRYLWDKYPMDTGIALQAKRDHFCRQHQIATFAQLYELTKHMQDLNFNPHDIDRIYAATFEAYVGAASVENSCDRVYDWVYQVCKNYGEDTPPPPPGSAASTSLGPPNAYQQPMPNNLQYSPNAMVQMGHNFHQPPNNYGQMPRSVPGQQPGQSPVKQEPQEYHPSMPMLPPPGLVSGVSSSGGFVPPPGPAYYSQPGFRGAPIFQATASKVSGSLAALRQKATQLKRDVSFTETHTGPDHLRTWTCALLVDHVEVGVGTATSKQIAKDLAAQQALLRLGWLVMNISAIL</sequence>
<accession>A0A165EEE0</accession>
<dbReference type="Pfam" id="PF00035">
    <property type="entry name" value="dsrm"/>
    <property type="match status" value="1"/>
</dbReference>
<keyword evidence="7" id="KW-1185">Reference proteome</keyword>
<proteinExistence type="predicted"/>
<dbReference type="PROSITE" id="PS50137">
    <property type="entry name" value="DS_RBD"/>
    <property type="match status" value="1"/>
</dbReference>
<name>A0A165EEE0_9BASI</name>
<dbReference type="PROSITE" id="PS50142">
    <property type="entry name" value="RNASE_3_2"/>
    <property type="match status" value="1"/>
</dbReference>
<reference evidence="6 7" key="1">
    <citation type="journal article" date="2016" name="Mol. Biol. Evol.">
        <title>Comparative Genomics of Early-Diverging Mushroom-Forming Fungi Provides Insights into the Origins of Lignocellulose Decay Capabilities.</title>
        <authorList>
            <person name="Nagy L.G."/>
            <person name="Riley R."/>
            <person name="Tritt A."/>
            <person name="Adam C."/>
            <person name="Daum C."/>
            <person name="Floudas D."/>
            <person name="Sun H."/>
            <person name="Yadav J.S."/>
            <person name="Pangilinan J."/>
            <person name="Larsson K.H."/>
            <person name="Matsuura K."/>
            <person name="Barry K."/>
            <person name="Labutti K."/>
            <person name="Kuo R."/>
            <person name="Ohm R.A."/>
            <person name="Bhattacharya S.S."/>
            <person name="Shirouzu T."/>
            <person name="Yoshinaga Y."/>
            <person name="Martin F.M."/>
            <person name="Grigoriev I.V."/>
            <person name="Hibbett D.S."/>
        </authorList>
    </citation>
    <scope>NUCLEOTIDE SEQUENCE [LARGE SCALE GENOMIC DNA]</scope>
    <source>
        <strain evidence="6 7">HHB12733</strain>
    </source>
</reference>
<feature type="domain" description="RNase III" evidence="5">
    <location>
        <begin position="1"/>
        <end position="103"/>
    </location>
</feature>
<evidence type="ECO:0000256" key="2">
    <source>
        <dbReference type="PROSITE-ProRule" id="PRU00266"/>
    </source>
</evidence>
<evidence type="ECO:0000313" key="7">
    <source>
        <dbReference type="Proteomes" id="UP000076842"/>
    </source>
</evidence>
<organism evidence="6 7">
    <name type="scientific">Calocera cornea HHB12733</name>
    <dbReference type="NCBI Taxonomy" id="1353952"/>
    <lineage>
        <taxon>Eukaryota</taxon>
        <taxon>Fungi</taxon>
        <taxon>Dikarya</taxon>
        <taxon>Basidiomycota</taxon>
        <taxon>Agaricomycotina</taxon>
        <taxon>Dacrymycetes</taxon>
        <taxon>Dacrymycetales</taxon>
        <taxon>Dacrymycetaceae</taxon>
        <taxon>Calocera</taxon>
    </lineage>
</organism>
<dbReference type="InterPro" id="IPR036389">
    <property type="entry name" value="RNase_III_sf"/>
</dbReference>
<evidence type="ECO:0000256" key="3">
    <source>
        <dbReference type="SAM" id="MobiDB-lite"/>
    </source>
</evidence>
<feature type="compositionally biased region" description="Polar residues" evidence="3">
    <location>
        <begin position="140"/>
        <end position="155"/>
    </location>
</feature>
<dbReference type="OrthoDB" id="3353871at2759"/>
<dbReference type="GO" id="GO:0006396">
    <property type="term" value="P:RNA processing"/>
    <property type="evidence" value="ECO:0007669"/>
    <property type="project" value="InterPro"/>
</dbReference>